<feature type="region of interest" description="Disordered" evidence="1">
    <location>
        <begin position="227"/>
        <end position="268"/>
    </location>
</feature>
<dbReference type="AlphaFoldDB" id="A0AAW0YJ66"/>
<evidence type="ECO:0000313" key="3">
    <source>
        <dbReference type="Proteomes" id="UP001445076"/>
    </source>
</evidence>
<name>A0AAW0YJ66_CHEQU</name>
<evidence type="ECO:0000256" key="1">
    <source>
        <dbReference type="SAM" id="MobiDB-lite"/>
    </source>
</evidence>
<feature type="region of interest" description="Disordered" evidence="1">
    <location>
        <begin position="29"/>
        <end position="127"/>
    </location>
</feature>
<feature type="compositionally biased region" description="Polar residues" evidence="1">
    <location>
        <begin position="34"/>
        <end position="83"/>
    </location>
</feature>
<organism evidence="2 3">
    <name type="scientific">Cherax quadricarinatus</name>
    <name type="common">Australian red claw crayfish</name>
    <dbReference type="NCBI Taxonomy" id="27406"/>
    <lineage>
        <taxon>Eukaryota</taxon>
        <taxon>Metazoa</taxon>
        <taxon>Ecdysozoa</taxon>
        <taxon>Arthropoda</taxon>
        <taxon>Crustacea</taxon>
        <taxon>Multicrustacea</taxon>
        <taxon>Malacostraca</taxon>
        <taxon>Eumalacostraca</taxon>
        <taxon>Eucarida</taxon>
        <taxon>Decapoda</taxon>
        <taxon>Pleocyemata</taxon>
        <taxon>Astacidea</taxon>
        <taxon>Parastacoidea</taxon>
        <taxon>Parastacidae</taxon>
        <taxon>Cherax</taxon>
    </lineage>
</organism>
<protein>
    <submittedName>
        <fullName evidence="2">Uncharacterized protein</fullName>
    </submittedName>
</protein>
<evidence type="ECO:0000313" key="2">
    <source>
        <dbReference type="EMBL" id="KAK8751692.1"/>
    </source>
</evidence>
<dbReference type="Proteomes" id="UP001445076">
    <property type="component" value="Unassembled WGS sequence"/>
</dbReference>
<dbReference type="EMBL" id="JARKIK010000005">
    <property type="protein sequence ID" value="KAK8751692.1"/>
    <property type="molecule type" value="Genomic_DNA"/>
</dbReference>
<feature type="compositionally biased region" description="Polar residues" evidence="1">
    <location>
        <begin position="179"/>
        <end position="195"/>
    </location>
</feature>
<sequence>MNNYWNKVNEQLYGSVGNLDQSRITWKPPKYSRYRNQQYRSEENLSQSHSGGRSPAWGTSKQLLTKKQLSSSMGELSAPQSSEKLAVPISLKERQRQQLYSNTEQQRSNSGDMPVISKHKRPQEDFQFSTESAKYLAFISSEEERPYERREKHLTDIHTSLSRQNEQDGHFDSMEEQDPSSSDRLASFAKQSSQERLYLNAENPHSTRVRDEPLHVTGVHKTQLAVRQQQHPSTQLQQELSHTNKNHHIPDKTDHHSDESLTQRHHQQEALHTALPVYLMVDSPTSSPSLDANATQV</sequence>
<accession>A0AAW0YJ66</accession>
<gene>
    <name evidence="2" type="ORF">OTU49_009834</name>
</gene>
<feature type="region of interest" description="Disordered" evidence="1">
    <location>
        <begin position="160"/>
        <end position="205"/>
    </location>
</feature>
<reference evidence="2 3" key="1">
    <citation type="journal article" date="2024" name="BMC Genomics">
        <title>Genome assembly of redclaw crayfish (Cherax quadricarinatus) provides insights into its immune adaptation and hypoxia tolerance.</title>
        <authorList>
            <person name="Liu Z."/>
            <person name="Zheng J."/>
            <person name="Li H."/>
            <person name="Fang K."/>
            <person name="Wang S."/>
            <person name="He J."/>
            <person name="Zhou D."/>
            <person name="Weng S."/>
            <person name="Chi M."/>
            <person name="Gu Z."/>
            <person name="He J."/>
            <person name="Li F."/>
            <person name="Wang M."/>
        </authorList>
    </citation>
    <scope>NUCLEOTIDE SEQUENCE [LARGE SCALE GENOMIC DNA]</scope>
    <source>
        <strain evidence="2">ZL_2023a</strain>
    </source>
</reference>
<proteinExistence type="predicted"/>
<comment type="caution">
    <text evidence="2">The sequence shown here is derived from an EMBL/GenBank/DDBJ whole genome shotgun (WGS) entry which is preliminary data.</text>
</comment>
<feature type="compositionally biased region" description="Polar residues" evidence="1">
    <location>
        <begin position="227"/>
        <end position="243"/>
    </location>
</feature>
<feature type="compositionally biased region" description="Basic and acidic residues" evidence="1">
    <location>
        <begin position="248"/>
        <end position="268"/>
    </location>
</feature>
<feature type="compositionally biased region" description="Polar residues" evidence="1">
    <location>
        <begin position="97"/>
        <end position="111"/>
    </location>
</feature>
<keyword evidence="3" id="KW-1185">Reference proteome</keyword>